<name>A0A545AWU1_9ACTN</name>
<dbReference type="InterPro" id="IPR003374">
    <property type="entry name" value="ApbE-like_sf"/>
</dbReference>
<comment type="caution">
    <text evidence="1">The sequence shown here is derived from an EMBL/GenBank/DDBJ whole genome shotgun (WGS) entry which is preliminary data.</text>
</comment>
<protein>
    <submittedName>
        <fullName evidence="1">FAD:protein FMN transferase</fullName>
    </submittedName>
</protein>
<dbReference type="AlphaFoldDB" id="A0A545AWU1"/>
<dbReference type="GO" id="GO:0016740">
    <property type="term" value="F:transferase activity"/>
    <property type="evidence" value="ECO:0007669"/>
    <property type="project" value="UniProtKB-KW"/>
</dbReference>
<evidence type="ECO:0000313" key="1">
    <source>
        <dbReference type="EMBL" id="TQS45741.1"/>
    </source>
</evidence>
<gene>
    <name evidence="1" type="ORF">FL583_08510</name>
</gene>
<proteinExistence type="predicted"/>
<dbReference type="OrthoDB" id="9909351at2"/>
<organism evidence="1 2">
    <name type="scientific">Cryptosporangium phraense</name>
    <dbReference type="NCBI Taxonomy" id="2593070"/>
    <lineage>
        <taxon>Bacteria</taxon>
        <taxon>Bacillati</taxon>
        <taxon>Actinomycetota</taxon>
        <taxon>Actinomycetes</taxon>
        <taxon>Cryptosporangiales</taxon>
        <taxon>Cryptosporangiaceae</taxon>
        <taxon>Cryptosporangium</taxon>
    </lineage>
</organism>
<reference evidence="1 2" key="1">
    <citation type="submission" date="2019-07" db="EMBL/GenBank/DDBJ databases">
        <title>Cryptosporangium phraense sp. nov., isolated from plant litter.</title>
        <authorList>
            <person name="Suriyachadkun C."/>
        </authorList>
    </citation>
    <scope>NUCLEOTIDE SEQUENCE [LARGE SCALE GENOMIC DNA]</scope>
    <source>
        <strain evidence="1 2">A-T 5661</strain>
    </source>
</reference>
<accession>A0A545AWU1</accession>
<dbReference type="Proteomes" id="UP000317982">
    <property type="component" value="Unassembled WGS sequence"/>
</dbReference>
<sequence length="106" mass="11612">MTVVPQALVARLESLWNPTLPDSDLHRLYAGVGTMVPVEPETVALVELATRAARREPDPSPALRDVVIDRRHGRVGLPELDLLDLRAMAPVLTAALLGRYLEERAA</sequence>
<dbReference type="RefSeq" id="WP_142703969.1">
    <property type="nucleotide sequence ID" value="NZ_VIRS01000004.1"/>
</dbReference>
<dbReference type="SUPFAM" id="SSF143631">
    <property type="entry name" value="ApbE-like"/>
    <property type="match status" value="1"/>
</dbReference>
<dbReference type="EMBL" id="VIRS01000004">
    <property type="protein sequence ID" value="TQS45741.1"/>
    <property type="molecule type" value="Genomic_DNA"/>
</dbReference>
<keyword evidence="1" id="KW-0808">Transferase</keyword>
<evidence type="ECO:0000313" key="2">
    <source>
        <dbReference type="Proteomes" id="UP000317982"/>
    </source>
</evidence>
<keyword evidence="2" id="KW-1185">Reference proteome</keyword>
<dbReference type="InParanoid" id="A0A545AWU1"/>